<proteinExistence type="predicted"/>
<feature type="transmembrane region" description="Helical" evidence="1">
    <location>
        <begin position="80"/>
        <end position="99"/>
    </location>
</feature>
<reference evidence="2" key="2">
    <citation type="submission" date="2024-10" db="UniProtKB">
        <authorList>
            <consortium name="EnsemblProtists"/>
        </authorList>
    </citation>
    <scope>IDENTIFICATION</scope>
</reference>
<dbReference type="GeneID" id="17284938"/>
<dbReference type="RefSeq" id="XP_005792096.1">
    <property type="nucleotide sequence ID" value="XM_005792039.1"/>
</dbReference>
<keyword evidence="1" id="KW-0472">Membrane</keyword>
<dbReference type="AlphaFoldDB" id="A0A0D3KV82"/>
<dbReference type="HOGENOM" id="CLU_939004_0_0_1"/>
<keyword evidence="3" id="KW-1185">Reference proteome</keyword>
<evidence type="ECO:0000256" key="1">
    <source>
        <dbReference type="SAM" id="Phobius"/>
    </source>
</evidence>
<keyword evidence="1" id="KW-0812">Transmembrane</keyword>
<reference evidence="3" key="1">
    <citation type="journal article" date="2013" name="Nature">
        <title>Pan genome of the phytoplankton Emiliania underpins its global distribution.</title>
        <authorList>
            <person name="Read B.A."/>
            <person name="Kegel J."/>
            <person name="Klute M.J."/>
            <person name="Kuo A."/>
            <person name="Lefebvre S.C."/>
            <person name="Maumus F."/>
            <person name="Mayer C."/>
            <person name="Miller J."/>
            <person name="Monier A."/>
            <person name="Salamov A."/>
            <person name="Young J."/>
            <person name="Aguilar M."/>
            <person name="Claverie J.M."/>
            <person name="Frickenhaus S."/>
            <person name="Gonzalez K."/>
            <person name="Herman E.K."/>
            <person name="Lin Y.C."/>
            <person name="Napier J."/>
            <person name="Ogata H."/>
            <person name="Sarno A.F."/>
            <person name="Shmutz J."/>
            <person name="Schroeder D."/>
            <person name="de Vargas C."/>
            <person name="Verret F."/>
            <person name="von Dassow P."/>
            <person name="Valentin K."/>
            <person name="Van de Peer Y."/>
            <person name="Wheeler G."/>
            <person name="Dacks J.B."/>
            <person name="Delwiche C.F."/>
            <person name="Dyhrman S.T."/>
            <person name="Glockner G."/>
            <person name="John U."/>
            <person name="Richards T."/>
            <person name="Worden A.Z."/>
            <person name="Zhang X."/>
            <person name="Grigoriev I.V."/>
            <person name="Allen A.E."/>
            <person name="Bidle K."/>
            <person name="Borodovsky M."/>
            <person name="Bowler C."/>
            <person name="Brownlee C."/>
            <person name="Cock J.M."/>
            <person name="Elias M."/>
            <person name="Gladyshev V.N."/>
            <person name="Groth M."/>
            <person name="Guda C."/>
            <person name="Hadaegh A."/>
            <person name="Iglesias-Rodriguez M.D."/>
            <person name="Jenkins J."/>
            <person name="Jones B.M."/>
            <person name="Lawson T."/>
            <person name="Leese F."/>
            <person name="Lindquist E."/>
            <person name="Lobanov A."/>
            <person name="Lomsadze A."/>
            <person name="Malik S.B."/>
            <person name="Marsh M.E."/>
            <person name="Mackinder L."/>
            <person name="Mock T."/>
            <person name="Mueller-Roeber B."/>
            <person name="Pagarete A."/>
            <person name="Parker M."/>
            <person name="Probert I."/>
            <person name="Quesneville H."/>
            <person name="Raines C."/>
            <person name="Rensing S.A."/>
            <person name="Riano-Pachon D.M."/>
            <person name="Richier S."/>
            <person name="Rokitta S."/>
            <person name="Shiraiwa Y."/>
            <person name="Soanes D.M."/>
            <person name="van der Giezen M."/>
            <person name="Wahlund T.M."/>
            <person name="Williams B."/>
            <person name="Wilson W."/>
            <person name="Wolfe G."/>
            <person name="Wurch L.L."/>
        </authorList>
    </citation>
    <scope>NUCLEOTIDE SEQUENCE</scope>
</reference>
<dbReference type="KEGG" id="ehx:EMIHUDRAFT_97839"/>
<accession>A0A0D3KV82</accession>
<evidence type="ECO:0000313" key="3">
    <source>
        <dbReference type="Proteomes" id="UP000013827"/>
    </source>
</evidence>
<sequence>MAIEAAFPTTCSSLERCKLTASPIALAPTSTASCTISLAAANLAAANPTYVWWAALTAVTACHALLSVRFARRSAGAVPSWALGYVVVFSVAAFVRSAFVVRWSSRPHACLFDTPCVTRHSRSAQHTSAKPTRLALACVDRVLGSDLFDRLVANCAEVSFGALIAEVSGFHLDILGLRWLPAVARLCAWPIVLAQACCWTGEISDNKLWHVAAAASRSYLLAIAFLSAAYVYFMIAVDIPMYYAQWRADEARGVEYDSAAKGLGRMCRCQHVADDWQGWSEDATWEALYFGVGPLLASWAARTLTHPARTALAARSPRESRPPRSA</sequence>
<name>A0A0D3KV82_EMIH1</name>
<feature type="transmembrane region" description="Helical" evidence="1">
    <location>
        <begin position="218"/>
        <end position="237"/>
    </location>
</feature>
<dbReference type="Proteomes" id="UP000013827">
    <property type="component" value="Unassembled WGS sequence"/>
</dbReference>
<organism evidence="2 3">
    <name type="scientific">Emiliania huxleyi (strain CCMP1516)</name>
    <dbReference type="NCBI Taxonomy" id="280463"/>
    <lineage>
        <taxon>Eukaryota</taxon>
        <taxon>Haptista</taxon>
        <taxon>Haptophyta</taxon>
        <taxon>Prymnesiophyceae</taxon>
        <taxon>Isochrysidales</taxon>
        <taxon>Noelaerhabdaceae</taxon>
        <taxon>Emiliania</taxon>
    </lineage>
</organism>
<feature type="transmembrane region" description="Helical" evidence="1">
    <location>
        <begin position="50"/>
        <end position="68"/>
    </location>
</feature>
<evidence type="ECO:0000313" key="2">
    <source>
        <dbReference type="EnsemblProtists" id="EOD39667"/>
    </source>
</evidence>
<dbReference type="EnsemblProtists" id="EOD39667">
    <property type="protein sequence ID" value="EOD39667"/>
    <property type="gene ID" value="EMIHUDRAFT_97839"/>
</dbReference>
<keyword evidence="1" id="KW-1133">Transmembrane helix</keyword>
<dbReference type="PaxDb" id="2903-EOD39667"/>
<protein>
    <submittedName>
        <fullName evidence="2">Uncharacterized protein</fullName>
    </submittedName>
</protein>